<protein>
    <recommendedName>
        <fullName evidence="3">Cyclic lactone autoinducer peptide</fullName>
    </recommendedName>
</protein>
<sequence>MSKLRKLMNRLSHGALTSVAALALTVTATNMNRCCWFIFGQEKLPDNAKKLRKF</sequence>
<name>A0A0M6WI88_9FIRM</name>
<dbReference type="EMBL" id="CVRS01000062">
    <property type="protein sequence ID" value="CRL35796.1"/>
    <property type="molecule type" value="Genomic_DNA"/>
</dbReference>
<reference evidence="2" key="1">
    <citation type="submission" date="2015-05" db="EMBL/GenBank/DDBJ databases">
        <authorList>
            <consortium name="Pathogen Informatics"/>
        </authorList>
    </citation>
    <scope>NUCLEOTIDE SEQUENCE [LARGE SCALE GENOMIC DNA]</scope>
    <source>
        <strain evidence="2">L1-83</strain>
    </source>
</reference>
<dbReference type="GeneID" id="61433736"/>
<evidence type="ECO:0008006" key="3">
    <source>
        <dbReference type="Google" id="ProtNLM"/>
    </source>
</evidence>
<dbReference type="NCBIfam" id="TIGR04223">
    <property type="entry name" value="quorum_AgrD"/>
    <property type="match status" value="1"/>
</dbReference>
<dbReference type="AlphaFoldDB" id="A0A0M6WI88"/>
<evidence type="ECO:0000313" key="2">
    <source>
        <dbReference type="Proteomes" id="UP000049828"/>
    </source>
</evidence>
<dbReference type="InterPro" id="IPR009229">
    <property type="entry name" value="AgrD"/>
</dbReference>
<keyword evidence="2" id="KW-1185">Reference proteome</keyword>
<dbReference type="Proteomes" id="UP000049828">
    <property type="component" value="Unassembled WGS sequence"/>
</dbReference>
<gene>
    <name evidence="1" type="ORF">RIL183_17711</name>
</gene>
<evidence type="ECO:0000313" key="1">
    <source>
        <dbReference type="EMBL" id="CRL35796.1"/>
    </source>
</evidence>
<accession>A0A0M6WI88</accession>
<dbReference type="RefSeq" id="WP_006859328.1">
    <property type="nucleotide sequence ID" value="NZ_CVRS01000062.1"/>
</dbReference>
<proteinExistence type="predicted"/>
<organism evidence="1 2">
    <name type="scientific">Roseburia inulinivorans</name>
    <dbReference type="NCBI Taxonomy" id="360807"/>
    <lineage>
        <taxon>Bacteria</taxon>
        <taxon>Bacillati</taxon>
        <taxon>Bacillota</taxon>
        <taxon>Clostridia</taxon>
        <taxon>Lachnospirales</taxon>
        <taxon>Lachnospiraceae</taxon>
        <taxon>Roseburia</taxon>
    </lineage>
</organism>